<gene>
    <name evidence="1" type="ORF">FE840_008025</name>
</gene>
<reference evidence="1 2" key="1">
    <citation type="submission" date="2020-06" db="EMBL/GenBank/DDBJ databases">
        <title>Genome sequence of Rhizobium sp strain ADMK78.</title>
        <authorList>
            <person name="Rahi P."/>
        </authorList>
    </citation>
    <scope>NUCLEOTIDE SEQUENCE [LARGE SCALE GENOMIC DNA]</scope>
    <source>
        <strain evidence="1 2">ADMK78</strain>
    </source>
</reference>
<accession>A0ABX6QMN4</accession>
<dbReference type="InterPro" id="IPR049245">
    <property type="entry name" value="DUF6880"/>
</dbReference>
<evidence type="ECO:0000313" key="2">
    <source>
        <dbReference type="Proteomes" id="UP000308530"/>
    </source>
</evidence>
<dbReference type="Proteomes" id="UP000308530">
    <property type="component" value="Chromosome"/>
</dbReference>
<sequence>MARQARAKLDRKGLHALGIDKLIDILLEEASANKALKARLQTALAGEAGPAEMSRMIDRRLDLIDQATTRINKARAKDLAVDFAGLTRSILSELGGSDPLGAAERIVRFLALRFPISSRLVVDSARLWKVFDDAEIAALDLIQSLAPADQVSLVPLIEKLRLRDRYGEHIDFLQALVTRLSGAAAGEWTSVLAATVASEPGKFGALDLLQRLALHRGDVDAYVELENRKPENRRDSLAIARLLFDKQRYQEALDWLKLRPKPIRLLSVNGVMASVGPEFDERERRLLEADVLEKLKRKDDAQALRWQEFADTLDPVILRLYLSKLDDFAEFDEMDRALLLVHTSEDIYSALEFLIAWPRLDLAVRHVFDNEHRWDGRHTNVLLPAADTLSEVDPLAATLLYRTIVSDVLKLAMVSAYDDAAAALIALNRLEPRLPENSGFTDHRSFMTELRRLHARKQGFWGVAPGGSL</sequence>
<proteinExistence type="predicted"/>
<protein>
    <submittedName>
        <fullName evidence="1">Uncharacterized protein</fullName>
    </submittedName>
</protein>
<evidence type="ECO:0000313" key="1">
    <source>
        <dbReference type="EMBL" id="QLF69495.1"/>
    </source>
</evidence>
<keyword evidence="2" id="KW-1185">Reference proteome</keyword>
<dbReference type="EMBL" id="CP058350">
    <property type="protein sequence ID" value="QLF69495.1"/>
    <property type="molecule type" value="Genomic_DNA"/>
</dbReference>
<dbReference type="Pfam" id="PF21810">
    <property type="entry name" value="DUF6880"/>
    <property type="match status" value="2"/>
</dbReference>
<name>A0ABX6QMN4_9HYPH</name>
<dbReference type="RefSeq" id="WP_138285374.1">
    <property type="nucleotide sequence ID" value="NZ_CP058350.1"/>
</dbReference>
<organism evidence="1 2">
    <name type="scientific">Peteryoungia desertarenae</name>
    <dbReference type="NCBI Taxonomy" id="1813451"/>
    <lineage>
        <taxon>Bacteria</taxon>
        <taxon>Pseudomonadati</taxon>
        <taxon>Pseudomonadota</taxon>
        <taxon>Alphaproteobacteria</taxon>
        <taxon>Hyphomicrobiales</taxon>
        <taxon>Rhizobiaceae</taxon>
        <taxon>Peteryoungia</taxon>
    </lineage>
</organism>